<feature type="compositionally biased region" description="Basic and acidic residues" evidence="1">
    <location>
        <begin position="35"/>
        <end position="52"/>
    </location>
</feature>
<dbReference type="OrthoDB" id="10599934at2759"/>
<reference evidence="2 3" key="1">
    <citation type="submission" date="2018-01" db="EMBL/GenBank/DDBJ databases">
        <title>Draft genome of the strawberry crown rot pathogen Phytophthora cactorum.</title>
        <authorList>
            <person name="Armitage A.D."/>
            <person name="Lysoe E."/>
            <person name="Nellist C.F."/>
            <person name="Harrison R.J."/>
            <person name="Brurberg M.B."/>
        </authorList>
    </citation>
    <scope>NUCLEOTIDE SEQUENCE [LARGE SCALE GENOMIC DNA]</scope>
    <source>
        <strain evidence="2 3">10300</strain>
    </source>
</reference>
<gene>
    <name evidence="2" type="ORF">PC110_g15630</name>
</gene>
<organism evidence="2 3">
    <name type="scientific">Phytophthora cactorum</name>
    <dbReference type="NCBI Taxonomy" id="29920"/>
    <lineage>
        <taxon>Eukaryota</taxon>
        <taxon>Sar</taxon>
        <taxon>Stramenopiles</taxon>
        <taxon>Oomycota</taxon>
        <taxon>Peronosporomycetes</taxon>
        <taxon>Peronosporales</taxon>
        <taxon>Peronosporaceae</taxon>
        <taxon>Phytophthora</taxon>
    </lineage>
</organism>
<proteinExistence type="predicted"/>
<dbReference type="EMBL" id="MJFZ01000521">
    <property type="protein sequence ID" value="RAW27987.1"/>
    <property type="molecule type" value="Genomic_DNA"/>
</dbReference>
<feature type="region of interest" description="Disordered" evidence="1">
    <location>
        <begin position="1"/>
        <end position="52"/>
    </location>
</feature>
<name>A0A329RT88_9STRA</name>
<evidence type="ECO:0000313" key="3">
    <source>
        <dbReference type="Proteomes" id="UP000251314"/>
    </source>
</evidence>
<sequence length="108" mass="12673">MPPHIKQAKLLKQASNDKASVVEMDDKPDEDREDEVQKARRAEEDQCRRDDMLAKEERLLAEKAEAEAEERRRQDKLEIGERTRRHREDARARAQELLLLIGALTKKE</sequence>
<evidence type="ECO:0000313" key="2">
    <source>
        <dbReference type="EMBL" id="RAW27987.1"/>
    </source>
</evidence>
<evidence type="ECO:0000256" key="1">
    <source>
        <dbReference type="SAM" id="MobiDB-lite"/>
    </source>
</evidence>
<dbReference type="VEuPathDB" id="FungiDB:PC110_g15630"/>
<dbReference type="Proteomes" id="UP000251314">
    <property type="component" value="Unassembled WGS sequence"/>
</dbReference>
<dbReference type="AlphaFoldDB" id="A0A329RT88"/>
<protein>
    <submittedName>
        <fullName evidence="2">Uncharacterized protein</fullName>
    </submittedName>
</protein>
<accession>A0A329RT88</accession>
<keyword evidence="3" id="KW-1185">Reference proteome</keyword>
<comment type="caution">
    <text evidence="2">The sequence shown here is derived from an EMBL/GenBank/DDBJ whole genome shotgun (WGS) entry which is preliminary data.</text>
</comment>